<feature type="transmembrane region" description="Helical" evidence="1">
    <location>
        <begin position="6"/>
        <end position="29"/>
    </location>
</feature>
<evidence type="ECO:0000313" key="3">
    <source>
        <dbReference type="EMBL" id="STY67354.1"/>
    </source>
</evidence>
<name>A0A248ZZK4_MANHA</name>
<dbReference type="EMBL" id="UGPL01000006">
    <property type="protein sequence ID" value="STY67354.1"/>
    <property type="molecule type" value="Genomic_DNA"/>
</dbReference>
<accession>A0A248ZZK4</accession>
<dbReference type="Proteomes" id="UP000318394">
    <property type="component" value="Unassembled WGS sequence"/>
</dbReference>
<protein>
    <submittedName>
        <fullName evidence="5">Uncharacterized protein</fullName>
    </submittedName>
</protein>
<dbReference type="KEGG" id="mhaq:WC39_04620"/>
<evidence type="ECO:0000313" key="4">
    <source>
        <dbReference type="EMBL" id="TRB34108.1"/>
    </source>
</evidence>
<reference evidence="8 9" key="2">
    <citation type="journal article" date="2019" name="Vet. Microbiol.">
        <title>Genetic characterization of susceptible and multi-drug resistant Mannheimia haemolytica isolated from high-risk stocker calves prior to and after antimicrobial metaphylaxis.</title>
        <authorList>
            <person name="Snyder E.R."/>
            <person name="Alvarez-Narvaez S."/>
            <person name="Credille B.C."/>
        </authorList>
    </citation>
    <scope>NUCLEOTIDE SEQUENCE [LARGE SCALE GENOMIC DNA]</scope>
    <source>
        <strain evidence="5 8">UGA-R5-128-1</strain>
        <strain evidence="4 9">UGA-R7-163-1</strain>
    </source>
</reference>
<evidence type="ECO:0000313" key="5">
    <source>
        <dbReference type="EMBL" id="TRB72401.1"/>
    </source>
</evidence>
<dbReference type="EMBL" id="UGPN01000002">
    <property type="protein sequence ID" value="STY64377.1"/>
    <property type="molecule type" value="Genomic_DNA"/>
</dbReference>
<evidence type="ECO:0000313" key="7">
    <source>
        <dbReference type="Proteomes" id="UP000254802"/>
    </source>
</evidence>
<keyword evidence="1" id="KW-1133">Transmembrane helix</keyword>
<evidence type="ECO:0000313" key="6">
    <source>
        <dbReference type="Proteomes" id="UP000254031"/>
    </source>
</evidence>
<dbReference type="AlphaFoldDB" id="A0A248ZZK4"/>
<evidence type="ECO:0000313" key="9">
    <source>
        <dbReference type="Proteomes" id="UP000318394"/>
    </source>
</evidence>
<evidence type="ECO:0000313" key="8">
    <source>
        <dbReference type="Proteomes" id="UP000315164"/>
    </source>
</evidence>
<dbReference type="Proteomes" id="UP000315164">
    <property type="component" value="Unassembled WGS sequence"/>
</dbReference>
<keyword evidence="1" id="KW-0812">Transmembrane</keyword>
<keyword evidence="1" id="KW-0472">Membrane</keyword>
<dbReference type="RefSeq" id="WP_006251851.1">
    <property type="nucleotide sequence ID" value="NZ_SMAC01000045.1"/>
</dbReference>
<dbReference type="EMBL" id="VAJI01000051">
    <property type="protein sequence ID" value="TRB34108.1"/>
    <property type="molecule type" value="Genomic_DNA"/>
</dbReference>
<dbReference type="Proteomes" id="UP000254031">
    <property type="component" value="Unassembled WGS sequence"/>
</dbReference>
<dbReference type="KEGG" id="mhay:VK67_04620"/>
<proteinExistence type="predicted"/>
<evidence type="ECO:0000313" key="2">
    <source>
        <dbReference type="EMBL" id="STY64377.1"/>
    </source>
</evidence>
<dbReference type="Proteomes" id="UP000254802">
    <property type="component" value="Unassembled WGS sequence"/>
</dbReference>
<keyword evidence="9" id="KW-1185">Reference proteome</keyword>
<evidence type="ECO:0000256" key="1">
    <source>
        <dbReference type="SAM" id="Phobius"/>
    </source>
</evidence>
<sequence length="61" mass="7076">MVDFSILILVIVLPVIFVKVIDVLLLSKLDMSKEKNDKCQIIIYLFIIILLGAYKSYFIQK</sequence>
<feature type="transmembrane region" description="Helical" evidence="1">
    <location>
        <begin position="41"/>
        <end position="59"/>
    </location>
</feature>
<dbReference type="EMBL" id="VAJB01000038">
    <property type="protein sequence ID" value="TRB72401.1"/>
    <property type="molecule type" value="Genomic_DNA"/>
</dbReference>
<organism evidence="5 8">
    <name type="scientific">Mannheimia haemolytica</name>
    <name type="common">Pasteurella haemolytica</name>
    <dbReference type="NCBI Taxonomy" id="75985"/>
    <lineage>
        <taxon>Bacteria</taxon>
        <taxon>Pseudomonadati</taxon>
        <taxon>Pseudomonadota</taxon>
        <taxon>Gammaproteobacteria</taxon>
        <taxon>Pasteurellales</taxon>
        <taxon>Pasteurellaceae</taxon>
        <taxon>Mannheimia</taxon>
    </lineage>
</organism>
<gene>
    <name evidence="5" type="ORF">FEA53_12275</name>
    <name evidence="4" type="ORF">FEB89_13075</name>
    <name evidence="2" type="ORF">NCTC10638_03556</name>
    <name evidence="3" type="ORF">NCTC9380_02709</name>
</gene>
<reference evidence="6 7" key="1">
    <citation type="submission" date="2018-06" db="EMBL/GenBank/DDBJ databases">
        <authorList>
            <consortium name="Pathogen Informatics"/>
            <person name="Doyle S."/>
        </authorList>
    </citation>
    <scope>NUCLEOTIDE SEQUENCE [LARGE SCALE GENOMIC DNA]</scope>
    <source>
        <strain evidence="2 7">NCTC10638</strain>
        <strain evidence="3 6">NCTC9380</strain>
    </source>
</reference>